<comment type="caution">
    <text evidence="1">The sequence shown here is derived from an EMBL/GenBank/DDBJ whole genome shotgun (WGS) entry which is preliminary data.</text>
</comment>
<evidence type="ECO:0000313" key="2">
    <source>
        <dbReference type="Proteomes" id="UP001596067"/>
    </source>
</evidence>
<dbReference type="Proteomes" id="UP001596067">
    <property type="component" value="Unassembled WGS sequence"/>
</dbReference>
<reference evidence="2" key="1">
    <citation type="journal article" date="2019" name="Int. J. Syst. Evol. Microbiol.">
        <title>The Global Catalogue of Microorganisms (GCM) 10K type strain sequencing project: providing services to taxonomists for standard genome sequencing and annotation.</title>
        <authorList>
            <consortium name="The Broad Institute Genomics Platform"/>
            <consortium name="The Broad Institute Genome Sequencing Center for Infectious Disease"/>
            <person name="Wu L."/>
            <person name="Ma J."/>
        </authorList>
    </citation>
    <scope>NUCLEOTIDE SEQUENCE [LARGE SCALE GENOMIC DNA]</scope>
    <source>
        <strain evidence="2">CGMCC 4.1469</strain>
    </source>
</reference>
<dbReference type="RefSeq" id="WP_345330800.1">
    <property type="nucleotide sequence ID" value="NZ_BAAAVH010000123.1"/>
</dbReference>
<accession>A0ABW1F0J6</accession>
<proteinExistence type="predicted"/>
<organism evidence="1 2">
    <name type="scientific">Kitasatospora aburaviensis</name>
    <dbReference type="NCBI Taxonomy" id="67265"/>
    <lineage>
        <taxon>Bacteria</taxon>
        <taxon>Bacillati</taxon>
        <taxon>Actinomycetota</taxon>
        <taxon>Actinomycetes</taxon>
        <taxon>Kitasatosporales</taxon>
        <taxon>Streptomycetaceae</taxon>
        <taxon>Kitasatospora</taxon>
    </lineage>
</organism>
<gene>
    <name evidence="1" type="ORF">ACFP0N_17860</name>
</gene>
<evidence type="ECO:0000313" key="1">
    <source>
        <dbReference type="EMBL" id="MFC5886836.1"/>
    </source>
</evidence>
<keyword evidence="2" id="KW-1185">Reference proteome</keyword>
<sequence length="401" mass="44019">MSWRFIAQRVLTQEILDWDVPFTLMSAPVRELSGPGGMTGHIAPEYARLIADDGQPVLQEWDTAVFAELDGQIRGGGLVVKTRAENGQWVVECAGYTTYPHGIPFQGLIQSGTLITPPDPNAGLDKNHDGYIDFTDPPRSVQVTDPPKPYGGPRIDAYDAVRQIWDHLQSYDNGRLGLAVDGHPAGILLGAEDGSDPYELAWWDTPDSGAAIDNLALQVGFDYLEEHAWTTISGNDRTIVHRLRLGTPRLGRKRPDLRFADGENISALATPKAMGEDFANEVLVLGRGEGATMPRLQLARPDGRLRRVHVTVDKAATSEAALRARGNRELQSRTQGLYFPMIEVRDHPNAPVGSWSPGDDILVQAHVPWVGDVEVWHRVISDELRTDGTVLLTLKRADALG</sequence>
<evidence type="ECO:0008006" key="3">
    <source>
        <dbReference type="Google" id="ProtNLM"/>
    </source>
</evidence>
<protein>
    <recommendedName>
        <fullName evidence="3">Minor tail protein</fullName>
    </recommendedName>
</protein>
<dbReference type="EMBL" id="JBHSOD010000020">
    <property type="protein sequence ID" value="MFC5886836.1"/>
    <property type="molecule type" value="Genomic_DNA"/>
</dbReference>
<name>A0ABW1F0J6_9ACTN</name>